<proteinExistence type="predicted"/>
<evidence type="ECO:0000313" key="3">
    <source>
        <dbReference type="EMBL" id="CAL0313812.1"/>
    </source>
</evidence>
<dbReference type="EMBL" id="CAXHTB010000010">
    <property type="protein sequence ID" value="CAL0313812.1"/>
    <property type="molecule type" value="Genomic_DNA"/>
</dbReference>
<sequence length="173" mass="19872">MTPEEAWKGHKPSVEHFRIFGCIAYAHVPDQKRKKLDDKGEKCVFLGVSEASKAYKLYNPLTKMIVTSRDVIFDEERTWEWNGQQPNPNTSEFGFEEEEHENGGEEKIATPTRGETSTDVHVEPHRSRIRKRPAWMEDFEVTGINQIDDPVTHFALFSDCDPTTFESAAKEAK</sequence>
<organism evidence="3 4">
    <name type="scientific">Lupinus luteus</name>
    <name type="common">European yellow lupine</name>
    <dbReference type="NCBI Taxonomy" id="3873"/>
    <lineage>
        <taxon>Eukaryota</taxon>
        <taxon>Viridiplantae</taxon>
        <taxon>Streptophyta</taxon>
        <taxon>Embryophyta</taxon>
        <taxon>Tracheophyta</taxon>
        <taxon>Spermatophyta</taxon>
        <taxon>Magnoliopsida</taxon>
        <taxon>eudicotyledons</taxon>
        <taxon>Gunneridae</taxon>
        <taxon>Pentapetalae</taxon>
        <taxon>rosids</taxon>
        <taxon>fabids</taxon>
        <taxon>Fabales</taxon>
        <taxon>Fabaceae</taxon>
        <taxon>Papilionoideae</taxon>
        <taxon>50 kb inversion clade</taxon>
        <taxon>genistoids sensu lato</taxon>
        <taxon>core genistoids</taxon>
        <taxon>Genisteae</taxon>
        <taxon>Lupinus</taxon>
    </lineage>
</organism>
<feature type="compositionally biased region" description="Polar residues" evidence="1">
    <location>
        <begin position="81"/>
        <end position="91"/>
    </location>
</feature>
<dbReference type="InterPro" id="IPR039537">
    <property type="entry name" value="Retrotran_Ty1/copia-like"/>
</dbReference>
<feature type="compositionally biased region" description="Basic and acidic residues" evidence="1">
    <location>
        <begin position="116"/>
        <end position="126"/>
    </location>
</feature>
<protein>
    <recommendedName>
        <fullName evidence="2">Retroviral polymerase SH3-like domain-containing protein</fullName>
    </recommendedName>
</protein>
<evidence type="ECO:0000259" key="2">
    <source>
        <dbReference type="Pfam" id="PF25597"/>
    </source>
</evidence>
<dbReference type="InterPro" id="IPR057670">
    <property type="entry name" value="SH3_retrovirus"/>
</dbReference>
<dbReference type="AlphaFoldDB" id="A0AAV1WYL1"/>
<keyword evidence="4" id="KW-1185">Reference proteome</keyword>
<comment type="caution">
    <text evidence="3">The sequence shown here is derived from an EMBL/GenBank/DDBJ whole genome shotgun (WGS) entry which is preliminary data.</text>
</comment>
<gene>
    <name evidence="3" type="ORF">LLUT_LOCUS14872</name>
</gene>
<evidence type="ECO:0000256" key="1">
    <source>
        <dbReference type="SAM" id="MobiDB-lite"/>
    </source>
</evidence>
<dbReference type="Pfam" id="PF25597">
    <property type="entry name" value="SH3_retrovirus"/>
    <property type="match status" value="1"/>
</dbReference>
<feature type="domain" description="Retroviral polymerase SH3-like" evidence="2">
    <location>
        <begin position="22"/>
        <end position="85"/>
    </location>
</feature>
<evidence type="ECO:0000313" key="4">
    <source>
        <dbReference type="Proteomes" id="UP001497480"/>
    </source>
</evidence>
<dbReference type="PANTHER" id="PTHR42648:SF18">
    <property type="entry name" value="RETROTRANSPOSON, UNCLASSIFIED-LIKE PROTEIN"/>
    <property type="match status" value="1"/>
</dbReference>
<name>A0AAV1WYL1_LUPLU</name>
<accession>A0AAV1WYL1</accession>
<dbReference type="Proteomes" id="UP001497480">
    <property type="component" value="Unassembled WGS sequence"/>
</dbReference>
<dbReference type="PANTHER" id="PTHR42648">
    <property type="entry name" value="TRANSPOSASE, PUTATIVE-RELATED"/>
    <property type="match status" value="1"/>
</dbReference>
<reference evidence="3 4" key="1">
    <citation type="submission" date="2024-03" db="EMBL/GenBank/DDBJ databases">
        <authorList>
            <person name="Martinez-Hernandez J."/>
        </authorList>
    </citation>
    <scope>NUCLEOTIDE SEQUENCE [LARGE SCALE GENOMIC DNA]</scope>
</reference>
<feature type="region of interest" description="Disordered" evidence="1">
    <location>
        <begin position="81"/>
        <end position="128"/>
    </location>
</feature>